<evidence type="ECO:0000313" key="1">
    <source>
        <dbReference type="EMBL" id="KAK3711591.1"/>
    </source>
</evidence>
<proteinExistence type="predicted"/>
<dbReference type="Proteomes" id="UP001281147">
    <property type="component" value="Unassembled WGS sequence"/>
</dbReference>
<evidence type="ECO:0000313" key="2">
    <source>
        <dbReference type="Proteomes" id="UP001281147"/>
    </source>
</evidence>
<comment type="caution">
    <text evidence="1">The sequence shown here is derived from an EMBL/GenBank/DDBJ whole genome shotgun (WGS) entry which is preliminary data.</text>
</comment>
<sequence>MDSESRVQPETATAESSTTMKLYAAGLNAHQQLFYNHGSDDIRSFSPMRVAADPETANSIRVFFTGWSTTILLLGNGLIGLGNQSISHGIAETLHNPFGDHNGLLGCLDTAGEVHLITENGQLEPVHTGEGSPSIAHLALAGNGKVAISFKQAPNGRLCHILQFDSLADFLAWFRDPSTVKLEAEKQHFMMQGRPKQLLAGTGTFVVLMEDGEVYSWGDPRYRSLGRSIACGDAAPAERPALVDALGGVKIEKIAVGGWMNAALSEDRALYIWGTGTPGTDRTIKPLRDADAGEVVLVDIADSGESLDIIDVGVGDNHIAVVTEDKQLYVTSDNANGQLGLDSDNHFIDKWTKVSSLEDVQSVVCGPKATFALTGNAEKP</sequence>
<organism evidence="1 2">
    <name type="scientific">Vermiconidia calcicola</name>
    <dbReference type="NCBI Taxonomy" id="1690605"/>
    <lineage>
        <taxon>Eukaryota</taxon>
        <taxon>Fungi</taxon>
        <taxon>Dikarya</taxon>
        <taxon>Ascomycota</taxon>
        <taxon>Pezizomycotina</taxon>
        <taxon>Dothideomycetes</taxon>
        <taxon>Dothideomycetidae</taxon>
        <taxon>Mycosphaerellales</taxon>
        <taxon>Extremaceae</taxon>
        <taxon>Vermiconidia</taxon>
    </lineage>
</organism>
<keyword evidence="2" id="KW-1185">Reference proteome</keyword>
<name>A0ACC3N7F2_9PEZI</name>
<dbReference type="EMBL" id="JAUTXU010000075">
    <property type="protein sequence ID" value="KAK3711591.1"/>
    <property type="molecule type" value="Genomic_DNA"/>
</dbReference>
<gene>
    <name evidence="1" type="ORF">LTR37_009582</name>
</gene>
<accession>A0ACC3N7F2</accession>
<protein>
    <submittedName>
        <fullName evidence="1">Uncharacterized protein</fullName>
    </submittedName>
</protein>
<reference evidence="1" key="1">
    <citation type="submission" date="2023-07" db="EMBL/GenBank/DDBJ databases">
        <title>Black Yeasts Isolated from many extreme environments.</title>
        <authorList>
            <person name="Coleine C."/>
            <person name="Stajich J.E."/>
            <person name="Selbmann L."/>
        </authorList>
    </citation>
    <scope>NUCLEOTIDE SEQUENCE</scope>
    <source>
        <strain evidence="1">CCFEE 5714</strain>
    </source>
</reference>